<evidence type="ECO:0000256" key="5">
    <source>
        <dbReference type="ARBA" id="ARBA00023187"/>
    </source>
</evidence>
<evidence type="ECO:0000256" key="7">
    <source>
        <dbReference type="RuleBase" id="RU367148"/>
    </source>
</evidence>
<dbReference type="RefSeq" id="XP_004987696.1">
    <property type="nucleotide sequence ID" value="XM_004987639.1"/>
</dbReference>
<gene>
    <name evidence="9" type="ORF">PTSG_11337</name>
</gene>
<feature type="region of interest" description="Disordered" evidence="8">
    <location>
        <begin position="116"/>
        <end position="136"/>
    </location>
</feature>
<dbReference type="GO" id="GO:0071014">
    <property type="term" value="C:post-mRNA release spliceosomal complex"/>
    <property type="evidence" value="ECO:0007669"/>
    <property type="project" value="TreeGrafter"/>
</dbReference>
<dbReference type="GO" id="GO:0000974">
    <property type="term" value="C:Prp19 complex"/>
    <property type="evidence" value="ECO:0007669"/>
    <property type="project" value="TreeGrafter"/>
</dbReference>
<dbReference type="KEGG" id="sre:PTSG_11337"/>
<dbReference type="GO" id="GO:0071013">
    <property type="term" value="C:catalytic step 2 spliceosome"/>
    <property type="evidence" value="ECO:0007669"/>
    <property type="project" value="TreeGrafter"/>
</dbReference>
<name>F2UT41_SALR5</name>
<keyword evidence="6 7" id="KW-0539">Nucleus</keyword>
<keyword evidence="10" id="KW-1185">Reference proteome</keyword>
<dbReference type="OrthoDB" id="199717at2759"/>
<evidence type="ECO:0000256" key="2">
    <source>
        <dbReference type="ARBA" id="ARBA00010028"/>
    </source>
</evidence>
<dbReference type="STRING" id="946362.F2UT41"/>
<dbReference type="InterPro" id="IPR013260">
    <property type="entry name" value="mRNA_splic_SYF2"/>
</dbReference>
<comment type="similarity">
    <text evidence="2 7">Belongs to the SYF2 family.</text>
</comment>
<dbReference type="PANTHER" id="PTHR13264:SF5">
    <property type="entry name" value="PRE-MRNA-SPLICING FACTOR SYF2"/>
    <property type="match status" value="1"/>
</dbReference>
<dbReference type="OMA" id="RRRMHND"/>
<feature type="region of interest" description="Disordered" evidence="8">
    <location>
        <begin position="1"/>
        <end position="65"/>
    </location>
</feature>
<keyword evidence="4 7" id="KW-0747">Spliceosome</keyword>
<keyword evidence="5 7" id="KW-0508">mRNA splicing</keyword>
<dbReference type="FunCoup" id="F2UT41">
    <property type="interactions" value="1185"/>
</dbReference>
<reference evidence="9" key="1">
    <citation type="submission" date="2009-08" db="EMBL/GenBank/DDBJ databases">
        <title>Annotation of Salpingoeca rosetta.</title>
        <authorList>
            <consortium name="The Broad Institute Genome Sequencing Platform"/>
            <person name="Russ C."/>
            <person name="Cuomo C."/>
            <person name="Burger G."/>
            <person name="Gray M.W."/>
            <person name="Holland P.W.H."/>
            <person name="King N."/>
            <person name="Lang F.B.F."/>
            <person name="Roger A.J."/>
            <person name="Ruiz-Trillo I."/>
            <person name="Young S.K."/>
            <person name="Zeng Q."/>
            <person name="Gargeya S."/>
            <person name="Alvarado L."/>
            <person name="Berlin A."/>
            <person name="Chapman S.B."/>
            <person name="Chen Z."/>
            <person name="Freedman E."/>
            <person name="Gellesch M."/>
            <person name="Goldberg J."/>
            <person name="Griggs A."/>
            <person name="Gujja S."/>
            <person name="Heilman E."/>
            <person name="Heiman D."/>
            <person name="Howarth C."/>
            <person name="Mehta T."/>
            <person name="Neiman D."/>
            <person name="Pearson M."/>
            <person name="Roberts A."/>
            <person name="Saif S."/>
            <person name="Shea T."/>
            <person name="Shenoy N."/>
            <person name="Sisk P."/>
            <person name="Stolte C."/>
            <person name="Sykes S."/>
            <person name="White J."/>
            <person name="Yandava C."/>
            <person name="Haas B."/>
            <person name="Nusbaum C."/>
            <person name="Birren B."/>
        </authorList>
    </citation>
    <scope>NUCLEOTIDE SEQUENCE [LARGE SCALE GENOMIC DNA]</scope>
    <source>
        <strain evidence="9">ATCC 50818</strain>
    </source>
</reference>
<evidence type="ECO:0000256" key="8">
    <source>
        <dbReference type="SAM" id="MobiDB-lite"/>
    </source>
</evidence>
<proteinExistence type="inferred from homology"/>
<sequence>MADRSAMRARLAELKKKREQGRRDTQEQVAEEDRRAKLPKNYEARKARAEWKLEDDRKRKEAEEKGLDYDRVRAMSMTVEDAKQFSKKRSKKPNMAAERIATKAESTRQYERLTKQLKPTVSEDVATEEADELEPFKKPRKEAVDALVTDVEAQIEKKKKFRRRRAVYKHGDIDYINEKNRVYNEKLEKYYGKYSKDIKDSFERGTAL</sequence>
<dbReference type="EMBL" id="GL832997">
    <property type="protein sequence ID" value="EGD81300.1"/>
    <property type="molecule type" value="Genomic_DNA"/>
</dbReference>
<accession>F2UT41</accession>
<dbReference type="AlphaFoldDB" id="F2UT41"/>
<dbReference type="GeneID" id="16068221"/>
<protein>
    <recommendedName>
        <fullName evidence="7">Pre-mRNA-splicing factor SYF2</fullName>
    </recommendedName>
</protein>
<evidence type="ECO:0000256" key="4">
    <source>
        <dbReference type="ARBA" id="ARBA00022728"/>
    </source>
</evidence>
<evidence type="ECO:0000256" key="3">
    <source>
        <dbReference type="ARBA" id="ARBA00022664"/>
    </source>
</evidence>
<dbReference type="InParanoid" id="F2UT41"/>
<comment type="function">
    <text evidence="7">Involved in pre-mRNA splicing.</text>
</comment>
<dbReference type="Proteomes" id="UP000007799">
    <property type="component" value="Unassembled WGS sequence"/>
</dbReference>
<evidence type="ECO:0000256" key="1">
    <source>
        <dbReference type="ARBA" id="ARBA00004123"/>
    </source>
</evidence>
<dbReference type="PANTHER" id="PTHR13264">
    <property type="entry name" value="GCIP-INTERACTING PROTEIN P29"/>
    <property type="match status" value="1"/>
</dbReference>
<evidence type="ECO:0000256" key="6">
    <source>
        <dbReference type="ARBA" id="ARBA00023242"/>
    </source>
</evidence>
<comment type="subcellular location">
    <subcellularLocation>
        <location evidence="1 7">Nucleus</location>
    </subcellularLocation>
</comment>
<comment type="subunit">
    <text evidence="7">May be part of a spliceosome complex.</text>
</comment>
<organism evidence="10">
    <name type="scientific">Salpingoeca rosetta (strain ATCC 50818 / BSB-021)</name>
    <dbReference type="NCBI Taxonomy" id="946362"/>
    <lineage>
        <taxon>Eukaryota</taxon>
        <taxon>Choanoflagellata</taxon>
        <taxon>Craspedida</taxon>
        <taxon>Salpingoecidae</taxon>
        <taxon>Salpingoeca</taxon>
    </lineage>
</organism>
<evidence type="ECO:0000313" key="9">
    <source>
        <dbReference type="EMBL" id="EGD81300.1"/>
    </source>
</evidence>
<keyword evidence="3 7" id="KW-0507">mRNA processing</keyword>
<evidence type="ECO:0000313" key="10">
    <source>
        <dbReference type="Proteomes" id="UP000007799"/>
    </source>
</evidence>
<dbReference type="GO" id="GO:0000398">
    <property type="term" value="P:mRNA splicing, via spliceosome"/>
    <property type="evidence" value="ECO:0007669"/>
    <property type="project" value="UniProtKB-UniRule"/>
</dbReference>
<dbReference type="eggNOG" id="KOG2609">
    <property type="taxonomic scope" value="Eukaryota"/>
</dbReference>
<dbReference type="Pfam" id="PF08231">
    <property type="entry name" value="SYF2"/>
    <property type="match status" value="1"/>
</dbReference>